<dbReference type="EMBL" id="CP117167">
    <property type="protein sequence ID" value="WCT11264.1"/>
    <property type="molecule type" value="Genomic_DNA"/>
</dbReference>
<name>A0ABY7T482_9SPHI</name>
<keyword evidence="2" id="KW-1185">Reference proteome</keyword>
<gene>
    <name evidence="1" type="ORF">PQO05_21215</name>
</gene>
<evidence type="ECO:0000313" key="2">
    <source>
        <dbReference type="Proteomes" id="UP001216139"/>
    </source>
</evidence>
<organism evidence="1 2">
    <name type="scientific">Mucilaginibacter jinjuensis</name>
    <dbReference type="NCBI Taxonomy" id="1176721"/>
    <lineage>
        <taxon>Bacteria</taxon>
        <taxon>Pseudomonadati</taxon>
        <taxon>Bacteroidota</taxon>
        <taxon>Sphingobacteriia</taxon>
        <taxon>Sphingobacteriales</taxon>
        <taxon>Sphingobacteriaceae</taxon>
        <taxon>Mucilaginibacter</taxon>
    </lineage>
</organism>
<accession>A0ABY7T482</accession>
<reference evidence="1 2" key="1">
    <citation type="submission" date="2023-02" db="EMBL/GenBank/DDBJ databases">
        <title>Genome sequence of Mucilaginibacter jinjuensis strain KACC 16571.</title>
        <authorList>
            <person name="Kim S."/>
            <person name="Heo J."/>
            <person name="Kwon S.-W."/>
        </authorList>
    </citation>
    <scope>NUCLEOTIDE SEQUENCE [LARGE SCALE GENOMIC DNA]</scope>
    <source>
        <strain evidence="1 2">KACC 16571</strain>
    </source>
</reference>
<sequence length="57" mass="6284">MKEKIELDINTDLSIPAKKAWQKPGVEIISQDIESGQAGIFQEATFAGLDPFSLYNS</sequence>
<proteinExistence type="predicted"/>
<evidence type="ECO:0000313" key="1">
    <source>
        <dbReference type="EMBL" id="WCT11264.1"/>
    </source>
</evidence>
<protein>
    <submittedName>
        <fullName evidence="1">Uncharacterized protein</fullName>
    </submittedName>
</protein>
<dbReference type="RefSeq" id="WP_273629454.1">
    <property type="nucleotide sequence ID" value="NZ_CP117167.1"/>
</dbReference>
<dbReference type="Proteomes" id="UP001216139">
    <property type="component" value="Chromosome"/>
</dbReference>